<dbReference type="GO" id="GO:0006412">
    <property type="term" value="P:translation"/>
    <property type="evidence" value="ECO:0007669"/>
    <property type="project" value="TreeGrafter"/>
</dbReference>
<dbReference type="RefSeq" id="WP_016455561.1">
    <property type="nucleotide sequence ID" value="NZ_KE150269.1"/>
</dbReference>
<dbReference type="HOGENOM" id="CLU_070525_3_0_11"/>
<dbReference type="PATRIC" id="fig|883161.3.peg.717"/>
<dbReference type="Proteomes" id="UP000014417">
    <property type="component" value="Unassembled WGS sequence"/>
</dbReference>
<gene>
    <name evidence="3" type="primary">rimP</name>
    <name evidence="5" type="ORF">HMPREF9306_00717</name>
</gene>
<dbReference type="GO" id="GO:0005829">
    <property type="term" value="C:cytosol"/>
    <property type="evidence" value="ECO:0007669"/>
    <property type="project" value="TreeGrafter"/>
</dbReference>
<accession>S2W244</accession>
<keyword evidence="2 3" id="KW-0690">Ribosome biogenesis</keyword>
<evidence type="ECO:0000313" key="5">
    <source>
        <dbReference type="EMBL" id="EPD33186.1"/>
    </source>
</evidence>
<evidence type="ECO:0000313" key="6">
    <source>
        <dbReference type="Proteomes" id="UP000014417"/>
    </source>
</evidence>
<keyword evidence="1 3" id="KW-0963">Cytoplasm</keyword>
<name>S2W244_9ACTN</name>
<dbReference type="PANTHER" id="PTHR33867">
    <property type="entry name" value="RIBOSOME MATURATION FACTOR RIMP"/>
    <property type="match status" value="1"/>
</dbReference>
<dbReference type="InterPro" id="IPR003728">
    <property type="entry name" value="Ribosome_maturation_RimP"/>
</dbReference>
<dbReference type="SUPFAM" id="SSF75420">
    <property type="entry name" value="YhbC-like, N-terminal domain"/>
    <property type="match status" value="1"/>
</dbReference>
<dbReference type="EMBL" id="AGZR01000005">
    <property type="protein sequence ID" value="EPD33186.1"/>
    <property type="molecule type" value="Genomic_DNA"/>
</dbReference>
<feature type="domain" description="Ribosome maturation factor RimP N-terminal" evidence="4">
    <location>
        <begin position="9"/>
        <end position="84"/>
    </location>
</feature>
<dbReference type="HAMAP" id="MF_01077">
    <property type="entry name" value="RimP"/>
    <property type="match status" value="1"/>
</dbReference>
<dbReference type="NCBIfam" id="NF000930">
    <property type="entry name" value="PRK00092.2-2"/>
    <property type="match status" value="1"/>
</dbReference>
<reference evidence="5 6" key="1">
    <citation type="submission" date="2013-04" db="EMBL/GenBank/DDBJ databases">
        <title>The Genome Sequence of Propionimicrobium lymphophilum ACS-093-V-SCH5.</title>
        <authorList>
            <consortium name="The Broad Institute Genomics Platform"/>
            <person name="Earl A."/>
            <person name="Ward D."/>
            <person name="Feldgarden M."/>
            <person name="Gevers D."/>
            <person name="Saerens B."/>
            <person name="Vaneechoutte M."/>
            <person name="Walker B."/>
            <person name="Young S."/>
            <person name="Zeng Q."/>
            <person name="Gargeya S."/>
            <person name="Fitzgerald M."/>
            <person name="Haas B."/>
            <person name="Abouelleil A."/>
            <person name="Allen A.W."/>
            <person name="Alvarado L."/>
            <person name="Arachchi H.M."/>
            <person name="Berlin A.M."/>
            <person name="Chapman S.B."/>
            <person name="Gainer-Dewar J."/>
            <person name="Goldberg J."/>
            <person name="Griggs A."/>
            <person name="Gujja S."/>
            <person name="Hansen M."/>
            <person name="Howarth C."/>
            <person name="Imamovic A."/>
            <person name="Ireland A."/>
            <person name="Larimer J."/>
            <person name="McCowan C."/>
            <person name="Murphy C."/>
            <person name="Pearson M."/>
            <person name="Poon T.W."/>
            <person name="Priest M."/>
            <person name="Roberts A."/>
            <person name="Saif S."/>
            <person name="Shea T."/>
            <person name="Sisk P."/>
            <person name="Sykes S."/>
            <person name="Wortman J."/>
            <person name="Nusbaum C."/>
            <person name="Birren B."/>
        </authorList>
    </citation>
    <scope>NUCLEOTIDE SEQUENCE [LARGE SCALE GENOMIC DNA]</scope>
    <source>
        <strain evidence="5 6">ACS-093-V-SCH5</strain>
    </source>
</reference>
<dbReference type="Pfam" id="PF02576">
    <property type="entry name" value="RimP_N"/>
    <property type="match status" value="1"/>
</dbReference>
<comment type="caution">
    <text evidence="5">The sequence shown here is derived from an EMBL/GenBank/DDBJ whole genome shotgun (WGS) entry which is preliminary data.</text>
</comment>
<dbReference type="GO" id="GO:0000028">
    <property type="term" value="P:ribosomal small subunit assembly"/>
    <property type="evidence" value="ECO:0007669"/>
    <property type="project" value="TreeGrafter"/>
</dbReference>
<keyword evidence="6" id="KW-1185">Reference proteome</keyword>
<evidence type="ECO:0000256" key="3">
    <source>
        <dbReference type="HAMAP-Rule" id="MF_01077"/>
    </source>
</evidence>
<dbReference type="OrthoDB" id="9805006at2"/>
<proteinExistence type="inferred from homology"/>
<evidence type="ECO:0000256" key="2">
    <source>
        <dbReference type="ARBA" id="ARBA00022517"/>
    </source>
</evidence>
<dbReference type="InterPro" id="IPR035956">
    <property type="entry name" value="RimP_N_sf"/>
</dbReference>
<evidence type="ECO:0000259" key="4">
    <source>
        <dbReference type="Pfam" id="PF02576"/>
    </source>
</evidence>
<comment type="subcellular location">
    <subcellularLocation>
        <location evidence="3">Cytoplasm</location>
    </subcellularLocation>
</comment>
<comment type="function">
    <text evidence="3">Required for maturation of 30S ribosomal subunits.</text>
</comment>
<dbReference type="AlphaFoldDB" id="S2W244"/>
<dbReference type="InterPro" id="IPR028989">
    <property type="entry name" value="RimP_N"/>
</dbReference>
<dbReference type="STRING" id="883161.HMPREF9306_00717"/>
<dbReference type="Gene3D" id="3.30.300.70">
    <property type="entry name" value="RimP-like superfamily, N-terminal"/>
    <property type="match status" value="1"/>
</dbReference>
<protein>
    <recommendedName>
        <fullName evidence="3">Ribosome maturation factor RimP</fullName>
    </recommendedName>
</protein>
<comment type="similarity">
    <text evidence="3">Belongs to the RimP family.</text>
</comment>
<sequence>MNDELTQLLTPVLQEQGLEIDELKVVRAGKNRVVRLDVDGDGPQGHGPDLDQISDATRAISALLDESDVMGEQPYTLEVSSRGATKPLTKPVHFRRNAGRLVLFKLGEGNATGKPELLGRILSADDSVVVVAPEVKPTKKGAKPKKPDVDQLSVPYEDIEKAVVQLELNREG</sequence>
<evidence type="ECO:0000256" key="1">
    <source>
        <dbReference type="ARBA" id="ARBA00022490"/>
    </source>
</evidence>
<organism evidence="5 6">
    <name type="scientific">Propionimicrobium lymphophilum ACS-093-V-SCH5</name>
    <dbReference type="NCBI Taxonomy" id="883161"/>
    <lineage>
        <taxon>Bacteria</taxon>
        <taxon>Bacillati</taxon>
        <taxon>Actinomycetota</taxon>
        <taxon>Actinomycetes</taxon>
        <taxon>Propionibacteriales</taxon>
        <taxon>Propionibacteriaceae</taxon>
        <taxon>Propionimicrobium</taxon>
    </lineage>
</organism>
<dbReference type="PANTHER" id="PTHR33867:SF1">
    <property type="entry name" value="RIBOSOME MATURATION FACTOR RIMP"/>
    <property type="match status" value="1"/>
</dbReference>